<evidence type="ECO:0000256" key="10">
    <source>
        <dbReference type="ARBA" id="ARBA00048954"/>
    </source>
</evidence>
<evidence type="ECO:0000256" key="11">
    <source>
        <dbReference type="SAM" id="Coils"/>
    </source>
</evidence>
<accession>A0A4P6MPU6</accession>
<dbReference type="KEGG" id="mphi:EG856_02450"/>
<dbReference type="Gene3D" id="1.10.860.10">
    <property type="entry name" value="DNAb Helicase, Chain A"/>
    <property type="match status" value="1"/>
</dbReference>
<evidence type="ECO:0000313" key="14">
    <source>
        <dbReference type="Proteomes" id="UP000289326"/>
    </source>
</evidence>
<keyword evidence="11" id="KW-0175">Coiled coil</keyword>
<dbReference type="EC" id="5.6.2.3" evidence="9"/>
<reference evidence="13 14" key="1">
    <citation type="submission" date="2019-01" db="EMBL/GenBank/DDBJ databases">
        <title>Complete sequence and annotation of the Mycoplasma phocirhinis strain 852T genome.</title>
        <authorList>
            <person name="Frasca S.Jr."/>
            <person name="Kutish G.F."/>
            <person name="Castellanos Gell J."/>
            <person name="Michaels D.L."/>
            <person name="Brown D.R."/>
        </authorList>
    </citation>
    <scope>NUCLEOTIDE SEQUENCE [LARGE SCALE GENOMIC DNA]</scope>
    <source>
        <strain evidence="13 14">852</strain>
    </source>
</reference>
<protein>
    <recommendedName>
        <fullName evidence="9">DNA 5'-3' helicase</fullName>
        <ecNumber evidence="9">5.6.2.3</ecNumber>
    </recommendedName>
</protein>
<dbReference type="InterPro" id="IPR007693">
    <property type="entry name" value="DNA_helicase_DnaB-like_N"/>
</dbReference>
<evidence type="ECO:0000256" key="8">
    <source>
        <dbReference type="ARBA" id="ARBA00023235"/>
    </source>
</evidence>
<evidence type="ECO:0000259" key="12">
    <source>
        <dbReference type="PROSITE" id="PS51199"/>
    </source>
</evidence>
<comment type="similarity">
    <text evidence="1">Belongs to the helicase family. DnaB subfamily.</text>
</comment>
<dbReference type="PANTHER" id="PTHR30153">
    <property type="entry name" value="REPLICATIVE DNA HELICASE DNAB"/>
    <property type="match status" value="1"/>
</dbReference>
<dbReference type="GO" id="GO:0043139">
    <property type="term" value="F:5'-3' DNA helicase activity"/>
    <property type="evidence" value="ECO:0007669"/>
    <property type="project" value="UniProtKB-EC"/>
</dbReference>
<organism evidence="13 14">
    <name type="scientific">Mycoplasmopsis phocirhinis</name>
    <dbReference type="NCBI Taxonomy" id="142650"/>
    <lineage>
        <taxon>Bacteria</taxon>
        <taxon>Bacillati</taxon>
        <taxon>Mycoplasmatota</taxon>
        <taxon>Mycoplasmoidales</taxon>
        <taxon>Metamycoplasmataceae</taxon>
        <taxon>Mycoplasmopsis</taxon>
    </lineage>
</organism>
<keyword evidence="14" id="KW-1185">Reference proteome</keyword>
<dbReference type="Pfam" id="PF00772">
    <property type="entry name" value="DnaB"/>
    <property type="match status" value="1"/>
</dbReference>
<proteinExistence type="inferred from homology"/>
<evidence type="ECO:0000256" key="4">
    <source>
        <dbReference type="ARBA" id="ARBA00022801"/>
    </source>
</evidence>
<feature type="domain" description="SF4 helicase" evidence="12">
    <location>
        <begin position="190"/>
        <end position="480"/>
    </location>
</feature>
<dbReference type="InterPro" id="IPR027417">
    <property type="entry name" value="P-loop_NTPase"/>
</dbReference>
<dbReference type="GO" id="GO:0006260">
    <property type="term" value="P:DNA replication"/>
    <property type="evidence" value="ECO:0007669"/>
    <property type="project" value="UniProtKB-KW"/>
</dbReference>
<dbReference type="InterPro" id="IPR007694">
    <property type="entry name" value="DNA_helicase_DnaB-like_C"/>
</dbReference>
<keyword evidence="5 13" id="KW-0347">Helicase</keyword>
<dbReference type="GO" id="GO:0003677">
    <property type="term" value="F:DNA binding"/>
    <property type="evidence" value="ECO:0007669"/>
    <property type="project" value="UniProtKB-KW"/>
</dbReference>
<gene>
    <name evidence="13" type="ORF">EG856_02450</name>
</gene>
<sequence length="489" mass="56508">MSNNNFSSNEKPLSHLKSTKHINLAYEYAVLGLILSNENLAHNIIPFMQEQDFGDLACRQLFAIMSGLYEADKNINNETILASAQAKNHPLVNTQLLVNIYSSNALRSNIQMYLEELERLTRLRTLEFEIDQIKATLQNSRKLIDPDEMVIKIQELLQKLDRAKSGNDFHTTQEVSDKYFEKLQKLRASKSHEISGIKTGYVDFDQITQGLHSSELIVLAARPGIGKTAFALNIAINVAKQKKKNDPTRQNRVAFFSLEMSPEQLMGRIYSITTNIEQNRLKKPQDPKYGLSDHDILKITHVKRDFIDKMQLFIDNTYDNDIDTILWKCRRLHKKEKLDLIVVDYMQLISGGKGHRGENRQLEITRISRNLKTLSLELEVPIIVLSQLNRQTETREDKRPMLADLRESGSIENDADIVMFLYREDYYNRKNKNIINQEFKGSAGEPVDLIIAKHRAGETGVINLRMVLKFGRFENREFDKFINFDEDDE</sequence>
<evidence type="ECO:0000313" key="13">
    <source>
        <dbReference type="EMBL" id="QBF34766.1"/>
    </source>
</evidence>
<dbReference type="PROSITE" id="PS51199">
    <property type="entry name" value="SF4_HELICASE"/>
    <property type="match status" value="1"/>
</dbReference>
<dbReference type="Pfam" id="PF03796">
    <property type="entry name" value="DnaB_C"/>
    <property type="match status" value="1"/>
</dbReference>
<keyword evidence="8" id="KW-0413">Isomerase</keyword>
<evidence type="ECO:0000256" key="7">
    <source>
        <dbReference type="ARBA" id="ARBA00023125"/>
    </source>
</evidence>
<dbReference type="GO" id="GO:0005524">
    <property type="term" value="F:ATP binding"/>
    <property type="evidence" value="ECO:0007669"/>
    <property type="project" value="UniProtKB-KW"/>
</dbReference>
<dbReference type="AlphaFoldDB" id="A0A4P6MPU6"/>
<evidence type="ECO:0000256" key="2">
    <source>
        <dbReference type="ARBA" id="ARBA00022705"/>
    </source>
</evidence>
<dbReference type="GO" id="GO:0005829">
    <property type="term" value="C:cytosol"/>
    <property type="evidence" value="ECO:0007669"/>
    <property type="project" value="TreeGrafter"/>
</dbReference>
<dbReference type="InterPro" id="IPR016136">
    <property type="entry name" value="DNA_helicase_N/primase_C"/>
</dbReference>
<dbReference type="SUPFAM" id="SSF52540">
    <property type="entry name" value="P-loop containing nucleoside triphosphate hydrolases"/>
    <property type="match status" value="1"/>
</dbReference>
<dbReference type="PANTHER" id="PTHR30153:SF2">
    <property type="entry name" value="REPLICATIVE DNA HELICASE"/>
    <property type="match status" value="1"/>
</dbReference>
<dbReference type="SUPFAM" id="SSF48024">
    <property type="entry name" value="N-terminal domain of DnaB helicase"/>
    <property type="match status" value="1"/>
</dbReference>
<name>A0A4P6MPU6_9BACT</name>
<dbReference type="CDD" id="cd00984">
    <property type="entry name" value="DnaB_C"/>
    <property type="match status" value="1"/>
</dbReference>
<dbReference type="Gene3D" id="3.40.50.300">
    <property type="entry name" value="P-loop containing nucleotide triphosphate hydrolases"/>
    <property type="match status" value="1"/>
</dbReference>
<evidence type="ECO:0000256" key="9">
    <source>
        <dbReference type="ARBA" id="ARBA00044969"/>
    </source>
</evidence>
<keyword evidence="4" id="KW-0378">Hydrolase</keyword>
<comment type="catalytic activity">
    <reaction evidence="10">
        <text>ATP + H2O = ADP + phosphate + H(+)</text>
        <dbReference type="Rhea" id="RHEA:13065"/>
        <dbReference type="ChEBI" id="CHEBI:15377"/>
        <dbReference type="ChEBI" id="CHEBI:15378"/>
        <dbReference type="ChEBI" id="CHEBI:30616"/>
        <dbReference type="ChEBI" id="CHEBI:43474"/>
        <dbReference type="ChEBI" id="CHEBI:456216"/>
        <dbReference type="EC" id="5.6.2.3"/>
    </reaction>
</comment>
<evidence type="ECO:0000256" key="1">
    <source>
        <dbReference type="ARBA" id="ARBA00008428"/>
    </source>
</evidence>
<dbReference type="Proteomes" id="UP000289326">
    <property type="component" value="Chromosome"/>
</dbReference>
<dbReference type="RefSeq" id="WP_130429543.1">
    <property type="nucleotide sequence ID" value="NZ_CP034841.1"/>
</dbReference>
<keyword evidence="2" id="KW-0235">DNA replication</keyword>
<dbReference type="InterPro" id="IPR036185">
    <property type="entry name" value="DNA_heli_DnaB-like_N_sf"/>
</dbReference>
<feature type="coiled-coil region" evidence="11">
    <location>
        <begin position="103"/>
        <end position="143"/>
    </location>
</feature>
<keyword evidence="6" id="KW-0067">ATP-binding</keyword>
<dbReference type="EMBL" id="CP034841">
    <property type="protein sequence ID" value="QBF34766.1"/>
    <property type="molecule type" value="Genomic_DNA"/>
</dbReference>
<keyword evidence="7" id="KW-0238">DNA-binding</keyword>
<keyword evidence="3" id="KW-0547">Nucleotide-binding</keyword>
<evidence type="ECO:0000256" key="3">
    <source>
        <dbReference type="ARBA" id="ARBA00022741"/>
    </source>
</evidence>
<dbReference type="GO" id="GO:0016787">
    <property type="term" value="F:hydrolase activity"/>
    <property type="evidence" value="ECO:0007669"/>
    <property type="project" value="UniProtKB-KW"/>
</dbReference>
<evidence type="ECO:0000256" key="6">
    <source>
        <dbReference type="ARBA" id="ARBA00022840"/>
    </source>
</evidence>
<dbReference type="OrthoDB" id="9773982at2"/>
<evidence type="ECO:0000256" key="5">
    <source>
        <dbReference type="ARBA" id="ARBA00022806"/>
    </source>
</evidence>